<dbReference type="Pfam" id="PF07589">
    <property type="entry name" value="PEP-CTERM"/>
    <property type="match status" value="1"/>
</dbReference>
<comment type="caution">
    <text evidence="3">The sequence shown here is derived from an EMBL/GenBank/DDBJ whole genome shotgun (WGS) entry which is preliminary data.</text>
</comment>
<dbReference type="NCBIfam" id="NF033554">
    <property type="entry name" value="floc_PepA"/>
    <property type="match status" value="1"/>
</dbReference>
<reference evidence="3 4" key="1">
    <citation type="submission" date="2016-08" db="EMBL/GenBank/DDBJ databases">
        <authorList>
            <person name="Seilhamer J.J."/>
        </authorList>
    </citation>
    <scope>NUCLEOTIDE SEQUENCE [LARGE SCALE GENOMIC DNA]</scope>
    <source>
        <strain evidence="3 4">KCTC 42603</strain>
    </source>
</reference>
<feature type="chain" id="PRO_5009209597" description="Ice-binding protein C-terminal domain-containing protein" evidence="1">
    <location>
        <begin position="25"/>
        <end position="251"/>
    </location>
</feature>
<dbReference type="EMBL" id="MDHN01000028">
    <property type="protein sequence ID" value="OFC70603.1"/>
    <property type="molecule type" value="Genomic_DNA"/>
</dbReference>
<dbReference type="AlphaFoldDB" id="A0A1E7ZAP8"/>
<evidence type="ECO:0000313" key="4">
    <source>
        <dbReference type="Proteomes" id="UP000175691"/>
    </source>
</evidence>
<dbReference type="RefSeq" id="WP_070125676.1">
    <property type="nucleotide sequence ID" value="NZ_MDHN01000028.1"/>
</dbReference>
<gene>
    <name evidence="3" type="ORF">BFC18_12685</name>
</gene>
<feature type="domain" description="Ice-binding protein C-terminal" evidence="2">
    <location>
        <begin position="225"/>
        <end position="248"/>
    </location>
</feature>
<evidence type="ECO:0000256" key="1">
    <source>
        <dbReference type="SAM" id="SignalP"/>
    </source>
</evidence>
<organism evidence="3 4">
    <name type="scientific">Alteromonas confluentis</name>
    <dbReference type="NCBI Taxonomy" id="1656094"/>
    <lineage>
        <taxon>Bacteria</taxon>
        <taxon>Pseudomonadati</taxon>
        <taxon>Pseudomonadota</taxon>
        <taxon>Gammaproteobacteria</taxon>
        <taxon>Alteromonadales</taxon>
        <taxon>Alteromonadaceae</taxon>
        <taxon>Alteromonas/Salinimonas group</taxon>
        <taxon>Alteromonas</taxon>
    </lineage>
</organism>
<accession>A0A1E7ZAP8</accession>
<sequence length="251" mass="26352">MKFNKIVKSLALTAGLVAGFSANAQTPEYLDFSIDETDYNGTVKTGDKFNGGYVEELIFDGQGGFTTGAMAYLTALFQNNGSMPVFGTELADSYSLYAVLTASGTTSTNATDFTATQAQFSLYIDVNLDTGVDSLIDGTTTNNGDDILIGSASAVTNAYGQYANGTGNFNFDFTDFVLTTEGEEYFVDPIPFYSLLTVNGDFDTLANLPSVTGDLSAGFVAAPVSVPEPSTVAVLALGLVGLGMSARRKNK</sequence>
<protein>
    <recommendedName>
        <fullName evidence="2">Ice-binding protein C-terminal domain-containing protein</fullName>
    </recommendedName>
</protein>
<keyword evidence="1" id="KW-0732">Signal</keyword>
<dbReference type="NCBIfam" id="TIGR02595">
    <property type="entry name" value="PEP_CTERM"/>
    <property type="match status" value="1"/>
</dbReference>
<evidence type="ECO:0000259" key="2">
    <source>
        <dbReference type="Pfam" id="PF07589"/>
    </source>
</evidence>
<name>A0A1E7ZAP8_9ALTE</name>
<dbReference type="Proteomes" id="UP000175691">
    <property type="component" value="Unassembled WGS sequence"/>
</dbReference>
<dbReference type="InterPro" id="IPR013424">
    <property type="entry name" value="Ice-binding_C"/>
</dbReference>
<keyword evidence="4" id="KW-1185">Reference proteome</keyword>
<feature type="signal peptide" evidence="1">
    <location>
        <begin position="1"/>
        <end position="24"/>
    </location>
</feature>
<proteinExistence type="predicted"/>
<evidence type="ECO:0000313" key="3">
    <source>
        <dbReference type="EMBL" id="OFC70603.1"/>
    </source>
</evidence>
<dbReference type="STRING" id="1656094.BFC18_12685"/>